<keyword evidence="4" id="KW-1185">Reference proteome</keyword>
<evidence type="ECO:0000259" key="2">
    <source>
        <dbReference type="PROSITE" id="PS50943"/>
    </source>
</evidence>
<feature type="domain" description="HTH cro/C1-type" evidence="2">
    <location>
        <begin position="33"/>
        <end position="87"/>
    </location>
</feature>
<accession>A0A4Q7RGN6</accession>
<dbReference type="Gene3D" id="1.10.260.40">
    <property type="entry name" value="lambda repressor-like DNA-binding domains"/>
    <property type="match status" value="1"/>
</dbReference>
<reference evidence="3 4" key="1">
    <citation type="journal article" date="2015" name="Stand. Genomic Sci.">
        <title>Genomic Encyclopedia of Bacterial and Archaeal Type Strains, Phase III: the genomes of soil and plant-associated and newly described type strains.</title>
        <authorList>
            <person name="Whitman W.B."/>
            <person name="Woyke T."/>
            <person name="Klenk H.P."/>
            <person name="Zhou Y."/>
            <person name="Lilburn T.G."/>
            <person name="Beck B.J."/>
            <person name="De Vos P."/>
            <person name="Vandamme P."/>
            <person name="Eisen J.A."/>
            <person name="Garrity G."/>
            <person name="Hugenholtz P."/>
            <person name="Kyrpides N.C."/>
        </authorList>
    </citation>
    <scope>NUCLEOTIDE SEQUENCE [LARGE SCALE GENOMIC DNA]</scope>
    <source>
        <strain evidence="3 4">ASC-9842</strain>
    </source>
</reference>
<keyword evidence="1" id="KW-0238">DNA-binding</keyword>
<dbReference type="AlphaFoldDB" id="A0A4Q7RGN6"/>
<name>A0A4Q7RGN6_9BURK</name>
<dbReference type="NCBIfam" id="TIGR02607">
    <property type="entry name" value="antidote_HigA"/>
    <property type="match status" value="1"/>
</dbReference>
<dbReference type="PROSITE" id="PS50943">
    <property type="entry name" value="HTH_CROC1"/>
    <property type="match status" value="1"/>
</dbReference>
<dbReference type="SUPFAM" id="SSF47413">
    <property type="entry name" value="lambda repressor-like DNA-binding domains"/>
    <property type="match status" value="1"/>
</dbReference>
<dbReference type="SMART" id="SM00530">
    <property type="entry name" value="HTH_XRE"/>
    <property type="match status" value="1"/>
</dbReference>
<dbReference type="PANTHER" id="PTHR36924:SF1">
    <property type="entry name" value="ANTITOXIN HIGA-1"/>
    <property type="match status" value="1"/>
</dbReference>
<gene>
    <name evidence="3" type="ORF">EV147_4481</name>
</gene>
<dbReference type="RefSeq" id="WP_235844922.1">
    <property type="nucleotide sequence ID" value="NZ_SGXM01000009.1"/>
</dbReference>
<dbReference type="EMBL" id="SGXM01000009">
    <property type="protein sequence ID" value="RZT31300.1"/>
    <property type="molecule type" value="Genomic_DNA"/>
</dbReference>
<dbReference type="InterPro" id="IPR010982">
    <property type="entry name" value="Lambda_DNA-bd_dom_sf"/>
</dbReference>
<dbReference type="Pfam" id="PF13560">
    <property type="entry name" value="HTH_31"/>
    <property type="match status" value="1"/>
</dbReference>
<dbReference type="GO" id="GO:0003677">
    <property type="term" value="F:DNA binding"/>
    <property type="evidence" value="ECO:0007669"/>
    <property type="project" value="UniProtKB-KW"/>
</dbReference>
<dbReference type="Proteomes" id="UP000291078">
    <property type="component" value="Unassembled WGS sequence"/>
</dbReference>
<dbReference type="CDD" id="cd00093">
    <property type="entry name" value="HTH_XRE"/>
    <property type="match status" value="1"/>
</dbReference>
<comment type="caution">
    <text evidence="3">The sequence shown here is derived from an EMBL/GenBank/DDBJ whole genome shotgun (WGS) entry which is preliminary data.</text>
</comment>
<organism evidence="3 4">
    <name type="scientific">Cupriavidus agavae</name>
    <dbReference type="NCBI Taxonomy" id="1001822"/>
    <lineage>
        <taxon>Bacteria</taxon>
        <taxon>Pseudomonadati</taxon>
        <taxon>Pseudomonadota</taxon>
        <taxon>Betaproteobacteria</taxon>
        <taxon>Burkholderiales</taxon>
        <taxon>Burkholderiaceae</taxon>
        <taxon>Cupriavidus</taxon>
    </lineage>
</organism>
<dbReference type="InterPro" id="IPR013430">
    <property type="entry name" value="Toxin_antidote_HigA"/>
</dbReference>
<evidence type="ECO:0000256" key="1">
    <source>
        <dbReference type="ARBA" id="ARBA00023125"/>
    </source>
</evidence>
<dbReference type="PANTHER" id="PTHR36924">
    <property type="entry name" value="ANTITOXIN HIGA-1"/>
    <property type="match status" value="1"/>
</dbReference>
<evidence type="ECO:0000313" key="4">
    <source>
        <dbReference type="Proteomes" id="UP000291078"/>
    </source>
</evidence>
<sequence>MMPIPREDLCHLDFSPIATGEAIWPVPAGTILLREFMQPNGLGPRALAVALRVPLPRIEGIVSGGRPVSPETALRLARFFGTSAEFWSALDGNYSLRMARLRAGQAIAEDVKPLTA</sequence>
<dbReference type="InterPro" id="IPR001387">
    <property type="entry name" value="Cro/C1-type_HTH"/>
</dbReference>
<proteinExistence type="predicted"/>
<protein>
    <submittedName>
        <fullName evidence="3">Addiction module HigA family antidote</fullName>
    </submittedName>
</protein>
<evidence type="ECO:0000313" key="3">
    <source>
        <dbReference type="EMBL" id="RZT31300.1"/>
    </source>
</evidence>